<organism evidence="2 3">
    <name type="scientific">Streptoalloteichus tenebrarius (strain ATCC 17920 / DSM 40477 / JCM 4838 / CBS 697.72 / NBRC 16177 / NCIMB 11028 / NRRL B-12390 / A12253. 1 / ISP 5477)</name>
    <name type="common">Streptomyces tenebrarius</name>
    <dbReference type="NCBI Taxonomy" id="1933"/>
    <lineage>
        <taxon>Bacteria</taxon>
        <taxon>Bacillati</taxon>
        <taxon>Actinomycetota</taxon>
        <taxon>Actinomycetes</taxon>
        <taxon>Pseudonocardiales</taxon>
        <taxon>Pseudonocardiaceae</taxon>
        <taxon>Streptoalloteichus</taxon>
    </lineage>
</organism>
<dbReference type="EMBL" id="JAMTCP010000001">
    <property type="protein sequence ID" value="MCP2256397.1"/>
    <property type="molecule type" value="Genomic_DNA"/>
</dbReference>
<evidence type="ECO:0000313" key="3">
    <source>
        <dbReference type="Proteomes" id="UP001205311"/>
    </source>
</evidence>
<proteinExistence type="predicted"/>
<feature type="domain" description="Metallo-beta-lactamase" evidence="1">
    <location>
        <begin position="73"/>
        <end position="236"/>
    </location>
</feature>
<dbReference type="SMART" id="SM00849">
    <property type="entry name" value="Lactamase_B"/>
    <property type="match status" value="1"/>
</dbReference>
<dbReference type="Gene3D" id="3.60.15.10">
    <property type="entry name" value="Ribonuclease Z/Hydroxyacylglutathione hydrolase-like"/>
    <property type="match status" value="1"/>
</dbReference>
<dbReference type="PANTHER" id="PTHR36839">
    <property type="entry name" value="METALLO-BETA-LACTAMASE FAMILY PROTEIN (AFU_ORTHOLOGUE AFUA_5G12770)"/>
    <property type="match status" value="1"/>
</dbReference>
<protein>
    <submittedName>
        <fullName evidence="2">Metallo-beta-lactamase superfamily protein</fullName>
    </submittedName>
</protein>
<dbReference type="InterPro" id="IPR036866">
    <property type="entry name" value="RibonucZ/Hydroxyglut_hydro"/>
</dbReference>
<dbReference type="PANTHER" id="PTHR36839:SF1">
    <property type="entry name" value="METALLO-BETA-LACTAMASE FAMILY PROTEIN (AFU_ORTHOLOGUE AFUA_5G12770)"/>
    <property type="match status" value="1"/>
</dbReference>
<sequence>MALWICATCVNHHEGEQPPASCKICADERQWVPITGQRWTTLEELARDGHTVEFREQEPNLVGLGVKPGLGINQRGLLVRTSGGNLLWDPPGFLDDDAVRTVRELGGLAAVSSSHPHMYGAAVEWSRAFDAPILLPEADQEWMTRTDPAVRTWSGSLSPLPGVTLVQCGGHFPGSSVLHWADGADGAGVLLTGDTIYVTPGRDRVTFLWSAPNMLPLPERLVRQVVAAVRPYEFGRIYGGWWTSVLDGDAKQVVERCAERYVQFLRGDAPEA</sequence>
<dbReference type="Pfam" id="PF00753">
    <property type="entry name" value="Lactamase_B"/>
    <property type="match status" value="1"/>
</dbReference>
<dbReference type="RefSeq" id="WP_253667400.1">
    <property type="nucleotide sequence ID" value="NZ_JAMTCP010000001.1"/>
</dbReference>
<evidence type="ECO:0000259" key="1">
    <source>
        <dbReference type="SMART" id="SM00849"/>
    </source>
</evidence>
<keyword evidence="3" id="KW-1185">Reference proteome</keyword>
<name>A0ABT1HLK9_STRSD</name>
<dbReference type="SUPFAM" id="SSF56281">
    <property type="entry name" value="Metallo-hydrolase/oxidoreductase"/>
    <property type="match status" value="1"/>
</dbReference>
<evidence type="ECO:0000313" key="2">
    <source>
        <dbReference type="EMBL" id="MCP2256397.1"/>
    </source>
</evidence>
<dbReference type="Proteomes" id="UP001205311">
    <property type="component" value="Unassembled WGS sequence"/>
</dbReference>
<accession>A0ABT1HLK9</accession>
<dbReference type="InterPro" id="IPR001279">
    <property type="entry name" value="Metallo-B-lactamas"/>
</dbReference>
<comment type="caution">
    <text evidence="2">The sequence shown here is derived from an EMBL/GenBank/DDBJ whole genome shotgun (WGS) entry which is preliminary data.</text>
</comment>
<reference evidence="2 3" key="1">
    <citation type="submission" date="2022-06" db="EMBL/GenBank/DDBJ databases">
        <title>Genomic Encyclopedia of Archaeal and Bacterial Type Strains, Phase II (KMG-II): from individual species to whole genera.</title>
        <authorList>
            <person name="Goeker M."/>
        </authorList>
    </citation>
    <scope>NUCLEOTIDE SEQUENCE [LARGE SCALE GENOMIC DNA]</scope>
    <source>
        <strain evidence="2 3">DSM 40477</strain>
    </source>
</reference>
<gene>
    <name evidence="2" type="ORF">LX15_000080</name>
</gene>